<evidence type="ECO:0000256" key="5">
    <source>
        <dbReference type="ARBA" id="ARBA00023204"/>
    </source>
</evidence>
<evidence type="ECO:0000256" key="1">
    <source>
        <dbReference type="ARBA" id="ARBA00004123"/>
    </source>
</evidence>
<evidence type="ECO:0000256" key="2">
    <source>
        <dbReference type="ARBA" id="ARBA00009359"/>
    </source>
</evidence>
<comment type="caution">
    <text evidence="8">The sequence shown here is derived from an EMBL/GenBank/DDBJ whole genome shotgun (WGS) entry which is preliminary data.</text>
</comment>
<feature type="compositionally biased region" description="Pro residues" evidence="7">
    <location>
        <begin position="168"/>
        <end position="178"/>
    </location>
</feature>
<evidence type="ECO:0000256" key="6">
    <source>
        <dbReference type="ARBA" id="ARBA00023242"/>
    </source>
</evidence>
<evidence type="ECO:0000256" key="3">
    <source>
        <dbReference type="ARBA" id="ARBA00022763"/>
    </source>
</evidence>
<proteinExistence type="inferred from homology"/>
<feature type="compositionally biased region" description="Polar residues" evidence="7">
    <location>
        <begin position="157"/>
        <end position="167"/>
    </location>
</feature>
<dbReference type="InterPro" id="IPR018552">
    <property type="entry name" value="CENP-X"/>
</dbReference>
<feature type="compositionally biased region" description="Acidic residues" evidence="7">
    <location>
        <begin position="62"/>
        <end position="72"/>
    </location>
</feature>
<dbReference type="Gene3D" id="1.10.20.10">
    <property type="entry name" value="Histone, subunit A"/>
    <property type="match status" value="1"/>
</dbReference>
<dbReference type="PANTHER" id="PTHR28680">
    <property type="entry name" value="CENTROMERE PROTEIN X"/>
    <property type="match status" value="1"/>
</dbReference>
<organism evidence="8 9">
    <name type="scientific">Recurvomyces mirabilis</name>
    <dbReference type="NCBI Taxonomy" id="574656"/>
    <lineage>
        <taxon>Eukaryota</taxon>
        <taxon>Fungi</taxon>
        <taxon>Dikarya</taxon>
        <taxon>Ascomycota</taxon>
        <taxon>Pezizomycotina</taxon>
        <taxon>Dothideomycetes</taxon>
        <taxon>Dothideomycetidae</taxon>
        <taxon>Mycosphaerellales</taxon>
        <taxon>Teratosphaeriaceae</taxon>
        <taxon>Recurvomyces</taxon>
    </lineage>
</organism>
<dbReference type="GO" id="GO:0000712">
    <property type="term" value="P:resolution of meiotic recombination intermediates"/>
    <property type="evidence" value="ECO:0007669"/>
    <property type="project" value="TreeGrafter"/>
</dbReference>
<evidence type="ECO:0000256" key="4">
    <source>
        <dbReference type="ARBA" id="ARBA00023125"/>
    </source>
</evidence>
<name>A0AAE0WHL3_9PEZI</name>
<dbReference type="InterPro" id="IPR009072">
    <property type="entry name" value="Histone-fold"/>
</dbReference>
<dbReference type="CDD" id="cd22921">
    <property type="entry name" value="HFD_CENP-X"/>
    <property type="match status" value="1"/>
</dbReference>
<reference evidence="8" key="1">
    <citation type="submission" date="2023-07" db="EMBL/GenBank/DDBJ databases">
        <title>Black Yeasts Isolated from many extreme environments.</title>
        <authorList>
            <person name="Coleine C."/>
            <person name="Stajich J.E."/>
            <person name="Selbmann L."/>
        </authorList>
    </citation>
    <scope>NUCLEOTIDE SEQUENCE</scope>
    <source>
        <strain evidence="8">CCFEE 5485</strain>
    </source>
</reference>
<keyword evidence="5" id="KW-0234">DNA repair</keyword>
<dbReference type="GO" id="GO:0071821">
    <property type="term" value="C:FANCM-MHF complex"/>
    <property type="evidence" value="ECO:0007669"/>
    <property type="project" value="TreeGrafter"/>
</dbReference>
<comment type="similarity">
    <text evidence="2">Belongs to the CENP-X/MHF2 family.</text>
</comment>
<gene>
    <name evidence="8" type="ORF">LTR78_008811</name>
</gene>
<dbReference type="GO" id="GO:0003677">
    <property type="term" value="F:DNA binding"/>
    <property type="evidence" value="ECO:0007669"/>
    <property type="project" value="UniProtKB-KW"/>
</dbReference>
<sequence length="263" mass="28436">MPARKETKEAVVYPASKRKAPPFKPLSRPAKVPRLPTTEESEGSTKAIAQAGRRLGDNKNDGDDDDDDDGREGDDAVVGAGGSGARASKTVVDSDEELEDDPLTARPFPQEEKKRPLSTKAKPSLANRPPARRPDRPAVSILSQSEPASTPPPPPSTKLTAGLNNTVSPPPPPTPLPDDPTQLPQPLLTRLLHESFVSSTTKLDKHALQILQKYMEIFVREGIARTALAKREKGESGEVEGDEVRWLEVGDLEEVAAGMMMDF</sequence>
<keyword evidence="4" id="KW-0238">DNA-binding</keyword>
<dbReference type="PANTHER" id="PTHR28680:SF1">
    <property type="entry name" value="CENTROMERE PROTEIN X"/>
    <property type="match status" value="1"/>
</dbReference>
<keyword evidence="6" id="KW-0539">Nucleus</keyword>
<evidence type="ECO:0000313" key="8">
    <source>
        <dbReference type="EMBL" id="KAK3671350.1"/>
    </source>
</evidence>
<dbReference type="GO" id="GO:0006281">
    <property type="term" value="P:DNA repair"/>
    <property type="evidence" value="ECO:0007669"/>
    <property type="project" value="UniProtKB-KW"/>
</dbReference>
<evidence type="ECO:0000313" key="9">
    <source>
        <dbReference type="Proteomes" id="UP001274830"/>
    </source>
</evidence>
<dbReference type="GO" id="GO:0031297">
    <property type="term" value="P:replication fork processing"/>
    <property type="evidence" value="ECO:0007669"/>
    <property type="project" value="TreeGrafter"/>
</dbReference>
<feature type="region of interest" description="Disordered" evidence="7">
    <location>
        <begin position="1"/>
        <end position="180"/>
    </location>
</feature>
<protein>
    <submittedName>
        <fullName evidence="8">Uncharacterized protein</fullName>
    </submittedName>
</protein>
<dbReference type="Proteomes" id="UP001274830">
    <property type="component" value="Unassembled WGS sequence"/>
</dbReference>
<keyword evidence="9" id="KW-1185">Reference proteome</keyword>
<feature type="compositionally biased region" description="Acidic residues" evidence="7">
    <location>
        <begin position="93"/>
        <end position="102"/>
    </location>
</feature>
<dbReference type="AlphaFoldDB" id="A0AAE0WHL3"/>
<dbReference type="EMBL" id="JAUTXT010000044">
    <property type="protein sequence ID" value="KAK3671350.1"/>
    <property type="molecule type" value="Genomic_DNA"/>
</dbReference>
<dbReference type="GO" id="GO:0051382">
    <property type="term" value="P:kinetochore assembly"/>
    <property type="evidence" value="ECO:0007669"/>
    <property type="project" value="InterPro"/>
</dbReference>
<dbReference type="Pfam" id="PF09415">
    <property type="entry name" value="CENP-X"/>
    <property type="match status" value="1"/>
</dbReference>
<keyword evidence="3" id="KW-0227">DNA damage</keyword>
<accession>A0AAE0WHL3</accession>
<comment type="subcellular location">
    <subcellularLocation>
        <location evidence="1">Nucleus</location>
    </subcellularLocation>
</comment>
<dbReference type="GO" id="GO:0046982">
    <property type="term" value="F:protein heterodimerization activity"/>
    <property type="evidence" value="ECO:0007669"/>
    <property type="project" value="InterPro"/>
</dbReference>
<evidence type="ECO:0000256" key="7">
    <source>
        <dbReference type="SAM" id="MobiDB-lite"/>
    </source>
</evidence>